<gene>
    <name evidence="1" type="ORF">SAMN05216490_2217</name>
</gene>
<organism evidence="1 2">
    <name type="scientific">Mucilaginibacter mallensis</name>
    <dbReference type="NCBI Taxonomy" id="652787"/>
    <lineage>
        <taxon>Bacteria</taxon>
        <taxon>Pseudomonadati</taxon>
        <taxon>Bacteroidota</taxon>
        <taxon>Sphingobacteriia</taxon>
        <taxon>Sphingobacteriales</taxon>
        <taxon>Sphingobacteriaceae</taxon>
        <taxon>Mucilaginibacter</taxon>
    </lineage>
</organism>
<dbReference type="RefSeq" id="WP_091372346.1">
    <property type="nucleotide sequence ID" value="NZ_LT629740.1"/>
</dbReference>
<dbReference type="AlphaFoldDB" id="A0A1H1WKZ1"/>
<reference evidence="1 2" key="1">
    <citation type="submission" date="2016-10" db="EMBL/GenBank/DDBJ databases">
        <authorList>
            <person name="de Groot N.N."/>
        </authorList>
    </citation>
    <scope>NUCLEOTIDE SEQUENCE [LARGE SCALE GENOMIC DNA]</scope>
    <source>
        <strain evidence="1 2">MP1X4</strain>
    </source>
</reference>
<dbReference type="Proteomes" id="UP000199679">
    <property type="component" value="Chromosome I"/>
</dbReference>
<name>A0A1H1WKZ1_MUCMA</name>
<protein>
    <submittedName>
        <fullName evidence="1">Uncharacterized protein</fullName>
    </submittedName>
</protein>
<dbReference type="PROSITE" id="PS51257">
    <property type="entry name" value="PROKAR_LIPOPROTEIN"/>
    <property type="match status" value="1"/>
</dbReference>
<proteinExistence type="predicted"/>
<evidence type="ECO:0000313" key="1">
    <source>
        <dbReference type="EMBL" id="SDS97704.1"/>
    </source>
</evidence>
<accession>A0A1H1WKZ1</accession>
<dbReference type="EMBL" id="LT629740">
    <property type="protein sequence ID" value="SDS97704.1"/>
    <property type="molecule type" value="Genomic_DNA"/>
</dbReference>
<evidence type="ECO:0000313" key="2">
    <source>
        <dbReference type="Proteomes" id="UP000199679"/>
    </source>
</evidence>
<dbReference type="OrthoDB" id="799204at2"/>
<sequence length="174" mass="20060">MKKTIFFIFIIIVFSSCSHFKTKQQRAQNLVKLYLDSTLNDPKSYESVKFTPIDSAYSNYNLSEHYLQLKAKSDSVVAAFDEWKEQNPEFNGFGDLSHEKVLYFVKMNRYYSDQNIAILKQIANDGKLFKSKFSGYTIYNEYRAKNGFGALGLHGISFTVDSDITKVISTYTIQ</sequence>
<keyword evidence="2" id="KW-1185">Reference proteome</keyword>
<dbReference type="STRING" id="652787.SAMN05216490_2217"/>